<organism evidence="2 3">
    <name type="scientific">Bionectria ochroleuca</name>
    <name type="common">Gliocladium roseum</name>
    <dbReference type="NCBI Taxonomy" id="29856"/>
    <lineage>
        <taxon>Eukaryota</taxon>
        <taxon>Fungi</taxon>
        <taxon>Dikarya</taxon>
        <taxon>Ascomycota</taxon>
        <taxon>Pezizomycotina</taxon>
        <taxon>Sordariomycetes</taxon>
        <taxon>Hypocreomycetidae</taxon>
        <taxon>Hypocreales</taxon>
        <taxon>Bionectriaceae</taxon>
        <taxon>Clonostachys</taxon>
    </lineage>
</organism>
<gene>
    <name evidence="2" type="ORF">CLO192961_LOCUS194013</name>
</gene>
<comment type="caution">
    <text evidence="2">The sequence shown here is derived from an EMBL/GenBank/DDBJ whole genome shotgun (WGS) entry which is preliminary data.</text>
</comment>
<protein>
    <submittedName>
        <fullName evidence="2">Uncharacterized protein</fullName>
    </submittedName>
</protein>
<name>A0ABY6U6E1_BIOOC</name>
<dbReference type="EMBL" id="CABFNS010000755">
    <property type="protein sequence ID" value="VUC26663.1"/>
    <property type="molecule type" value="Genomic_DNA"/>
</dbReference>
<evidence type="ECO:0000313" key="2">
    <source>
        <dbReference type="EMBL" id="VUC26663.1"/>
    </source>
</evidence>
<feature type="compositionally biased region" description="Basic and acidic residues" evidence="1">
    <location>
        <begin position="183"/>
        <end position="194"/>
    </location>
</feature>
<accession>A0ABY6U6E1</accession>
<dbReference type="Proteomes" id="UP000766486">
    <property type="component" value="Unassembled WGS sequence"/>
</dbReference>
<feature type="compositionally biased region" description="Basic residues" evidence="1">
    <location>
        <begin position="425"/>
        <end position="440"/>
    </location>
</feature>
<feature type="region of interest" description="Disordered" evidence="1">
    <location>
        <begin position="131"/>
        <end position="194"/>
    </location>
</feature>
<keyword evidence="3" id="KW-1185">Reference proteome</keyword>
<reference evidence="2 3" key="1">
    <citation type="submission" date="2019-06" db="EMBL/GenBank/DDBJ databases">
        <authorList>
            <person name="Broberg M."/>
        </authorList>
    </citation>
    <scope>NUCLEOTIDE SEQUENCE [LARGE SCALE GENOMIC DNA]</scope>
</reference>
<feature type="compositionally biased region" description="Basic and acidic residues" evidence="1">
    <location>
        <begin position="369"/>
        <end position="379"/>
    </location>
</feature>
<feature type="region of interest" description="Disordered" evidence="1">
    <location>
        <begin position="340"/>
        <end position="440"/>
    </location>
</feature>
<feature type="compositionally biased region" description="Polar residues" evidence="1">
    <location>
        <begin position="162"/>
        <end position="182"/>
    </location>
</feature>
<feature type="compositionally biased region" description="Basic and acidic residues" evidence="1">
    <location>
        <begin position="401"/>
        <end position="412"/>
    </location>
</feature>
<evidence type="ECO:0000256" key="1">
    <source>
        <dbReference type="SAM" id="MobiDB-lite"/>
    </source>
</evidence>
<evidence type="ECO:0000313" key="3">
    <source>
        <dbReference type="Proteomes" id="UP000766486"/>
    </source>
</evidence>
<proteinExistence type="predicted"/>
<sequence length="440" mass="50230">MDGTHPKSILELLTHPNPATVHRELNSSTLSSCASWQYPKRIIKWTDFQDLQILKQAFGGRLYQEACHEREGFRCFPEIFDQEKTISSEDEVRDLTVRWHKAIILAGHKPIAEEFHPLLWVKGDRLKTKDVSSPLAASRGKRKQPQRSASNNRVKRLKLLSRNPNPDSGAISPSTNDDPNSENTEKPREEKFPMELKMGAKWKSEYLKPLLEKDGAFKENKHKSNAAMPIRQAFTYSVEYLCRYGCIMTDREVFLFQISSLDEKPENGEEPKNDEELKAHIKKRGKMEYVAIPHSNHCLGNLEEFDKWTVNLAIWFMHIVAAQSHQLKWSYESWRDFPVGSTDSERPALTNRGILTESNETAGQEVEEREQGEVHKDVDETGAIAGPDDSQDTISISGSDDSMRTRTSSKDDEGTELDSNASATKRGRSRRRTKKMRSKG</sequence>